<evidence type="ECO:0000256" key="1">
    <source>
        <dbReference type="SAM" id="Phobius"/>
    </source>
</evidence>
<evidence type="ECO:0000313" key="3">
    <source>
        <dbReference type="Proteomes" id="UP000316580"/>
    </source>
</evidence>
<accession>A0A660A8H9</accession>
<feature type="non-terminal residue" evidence="2">
    <location>
        <position position="140"/>
    </location>
</feature>
<organism evidence="2 3">
    <name type="scientific">Streptococcus pyogenes</name>
    <dbReference type="NCBI Taxonomy" id="1314"/>
    <lineage>
        <taxon>Bacteria</taxon>
        <taxon>Bacillati</taxon>
        <taxon>Bacillota</taxon>
        <taxon>Bacilli</taxon>
        <taxon>Lactobacillales</taxon>
        <taxon>Streptococcaceae</taxon>
        <taxon>Streptococcus</taxon>
    </lineage>
</organism>
<reference evidence="2 3" key="1">
    <citation type="submission" date="2019-05" db="EMBL/GenBank/DDBJ databases">
        <title>Novel genomic isolates of S.pyogenes and S.dysgalactiae subsp. equisimilis associated to necrotising fasciitis (NSTI).</title>
        <authorList>
            <person name="Barrantes I."/>
        </authorList>
    </citation>
    <scope>NUCLEOTIDE SEQUENCE [LARGE SCALE GENOMIC DNA]</scope>
    <source>
        <strain evidence="2 3">SPY6028</strain>
    </source>
</reference>
<feature type="transmembrane region" description="Helical" evidence="1">
    <location>
        <begin position="20"/>
        <end position="40"/>
    </location>
</feature>
<dbReference type="GO" id="GO:0051301">
    <property type="term" value="P:cell division"/>
    <property type="evidence" value="ECO:0007669"/>
    <property type="project" value="UniProtKB-KW"/>
</dbReference>
<protein>
    <submittedName>
        <fullName evidence="2">Cell division protein FtsK</fullName>
    </submittedName>
</protein>
<name>A0A660A8H9_STRPY</name>
<dbReference type="Proteomes" id="UP000316580">
    <property type="component" value="Unassembled WGS sequence"/>
</dbReference>
<keyword evidence="1" id="KW-1133">Transmembrane helix</keyword>
<sequence length="140" mass="16807">MPLYTYRGLKVHKFYRSIRVLTAFLMLVPFFIGAGCYYYPIYQEVIYSPIHYLPSSLLLVGLPCVLVPIFNWMLYQKVLFFKRLNSLRILANFLLENRYYLSKTIRRNNRTTEKIILPKVYLRQTNYQLLVSFILEGNKF</sequence>
<keyword evidence="2" id="KW-0132">Cell division</keyword>
<dbReference type="EMBL" id="VCID01000368">
    <property type="protein sequence ID" value="TNY48425.1"/>
    <property type="molecule type" value="Genomic_DNA"/>
</dbReference>
<keyword evidence="1" id="KW-0812">Transmembrane</keyword>
<keyword evidence="2" id="KW-0131">Cell cycle</keyword>
<feature type="transmembrane region" description="Helical" evidence="1">
    <location>
        <begin position="52"/>
        <end position="74"/>
    </location>
</feature>
<gene>
    <name evidence="2" type="ORF">FGO82_01690</name>
</gene>
<keyword evidence="1" id="KW-0472">Membrane</keyword>
<dbReference type="AlphaFoldDB" id="A0A660A8H9"/>
<comment type="caution">
    <text evidence="2">The sequence shown here is derived from an EMBL/GenBank/DDBJ whole genome shotgun (WGS) entry which is preliminary data.</text>
</comment>
<proteinExistence type="predicted"/>
<evidence type="ECO:0000313" key="2">
    <source>
        <dbReference type="EMBL" id="TNY48425.1"/>
    </source>
</evidence>